<keyword evidence="8" id="KW-1185">Reference proteome</keyword>
<reference evidence="7 8" key="1">
    <citation type="submission" date="2014-01" db="EMBL/GenBank/DDBJ databases">
        <title>Isolation of Serratia multitudinisentens RB-25 from Ex-Landfill site.</title>
        <authorList>
            <person name="Robson E.H.J."/>
        </authorList>
    </citation>
    <scope>NUCLEOTIDE SEQUENCE [LARGE SCALE GENOMIC DNA]</scope>
    <source>
        <strain evidence="7 8">RB-25</strain>
    </source>
</reference>
<comment type="similarity">
    <text evidence="2">Belongs to the bacterial solute-binding protein 1 family.</text>
</comment>
<dbReference type="PANTHER" id="PTHR43649:SF31">
    <property type="entry name" value="SN-GLYCEROL-3-PHOSPHATE-BINDING PERIPLASMIC PROTEIN UGPB"/>
    <property type="match status" value="1"/>
</dbReference>
<gene>
    <name evidence="7" type="ORF">Z042_02405</name>
</gene>
<dbReference type="EMBL" id="CP007044">
    <property type="protein sequence ID" value="AHG18598.2"/>
    <property type="molecule type" value="Genomic_DNA"/>
</dbReference>
<name>W0L4A3_9GAMM</name>
<dbReference type="HOGENOM" id="CLU_031285_3_0_6"/>
<dbReference type="InterPro" id="IPR006059">
    <property type="entry name" value="SBP"/>
</dbReference>
<dbReference type="KEGG" id="sfo:Z042_02405"/>
<organism evidence="7 8">
    <name type="scientific">Chania multitudinisentens RB-25</name>
    <dbReference type="NCBI Taxonomy" id="1441930"/>
    <lineage>
        <taxon>Bacteria</taxon>
        <taxon>Pseudomonadati</taxon>
        <taxon>Pseudomonadota</taxon>
        <taxon>Gammaproteobacteria</taxon>
        <taxon>Enterobacterales</taxon>
        <taxon>Yersiniaceae</taxon>
        <taxon>Chania</taxon>
    </lineage>
</organism>
<keyword evidence="5" id="KW-0813">Transport</keyword>
<dbReference type="GO" id="GO:0042597">
    <property type="term" value="C:periplasmic space"/>
    <property type="evidence" value="ECO:0007669"/>
    <property type="project" value="UniProtKB-SubCell"/>
</dbReference>
<dbReference type="Proteomes" id="UP000019030">
    <property type="component" value="Chromosome"/>
</dbReference>
<dbReference type="eggNOG" id="COG1653">
    <property type="taxonomic scope" value="Bacteria"/>
</dbReference>
<sequence length="434" mass="47957">MGLLTVTLLSASVSQAETFTFWHGQTGKLGDALQALCGSYNKSQDIHVINCVGQGGNEVLMQKTIASYRTKTHPEIVLGFDAGTLDLMLSNAVLPVQELADKQDVAVNWDDYIPGIRSYYESSKGKMYAQPFNASTVILIGNQQLLNQAGIESLPETWEEFGVALTKLKQNGQACPFSTDGHPWRYLEQFSAVQGEPVATNGNGYASLKSQYVFDNTSHLRIMKDLQAWRNAGLVKLNADTNAGNYVAAFTSGECAMSLVSSGAYGQAYLALKDKTPLLVGKMPIYANTSRFNTLVGGGAIWVMKGHSDAKYQAVMDFLNYIRRPEIQIEYVKRTGYLPVTQQAYQQIIQSDNANDSAFATVKVGVQSLSEPGNLNTKGIRLGFYVQFREIWMEETQKAFTGQQTMEQAIKQAKVRGDQLLERFARTYKNHTLP</sequence>
<evidence type="ECO:0000313" key="7">
    <source>
        <dbReference type="EMBL" id="AHG18598.2"/>
    </source>
</evidence>
<dbReference type="GO" id="GO:0030313">
    <property type="term" value="C:cell envelope"/>
    <property type="evidence" value="ECO:0007669"/>
    <property type="project" value="UniProtKB-ARBA"/>
</dbReference>
<accession>W0L4A3</accession>
<proteinExistence type="inferred from homology"/>
<dbReference type="InterPro" id="IPR050490">
    <property type="entry name" value="Bact_solute-bd_prot1"/>
</dbReference>
<dbReference type="SUPFAM" id="SSF53850">
    <property type="entry name" value="Periplasmic binding protein-like II"/>
    <property type="match status" value="1"/>
</dbReference>
<keyword evidence="6" id="KW-0732">Signal</keyword>
<evidence type="ECO:0000256" key="5">
    <source>
        <dbReference type="ARBA" id="ARBA00022448"/>
    </source>
</evidence>
<evidence type="ECO:0000256" key="3">
    <source>
        <dbReference type="ARBA" id="ARBA00011557"/>
    </source>
</evidence>
<dbReference type="AlphaFoldDB" id="W0L4A3"/>
<evidence type="ECO:0000256" key="4">
    <source>
        <dbReference type="ARBA" id="ARBA00017470"/>
    </source>
</evidence>
<evidence type="ECO:0000313" key="8">
    <source>
        <dbReference type="Proteomes" id="UP000019030"/>
    </source>
</evidence>
<protein>
    <recommendedName>
        <fullName evidence="4">sn-glycerol-3-phosphate-binding periplasmic protein UgpB</fullName>
    </recommendedName>
</protein>
<dbReference type="Gene3D" id="3.40.190.10">
    <property type="entry name" value="Periplasmic binding protein-like II"/>
    <property type="match status" value="2"/>
</dbReference>
<evidence type="ECO:0000256" key="6">
    <source>
        <dbReference type="ARBA" id="ARBA00022729"/>
    </source>
</evidence>
<dbReference type="PANTHER" id="PTHR43649">
    <property type="entry name" value="ARABINOSE-BINDING PROTEIN-RELATED"/>
    <property type="match status" value="1"/>
</dbReference>
<comment type="subcellular location">
    <subcellularLocation>
        <location evidence="1">Periplasm</location>
    </subcellularLocation>
</comment>
<comment type="subunit">
    <text evidence="3">The complex is composed of two ATP-binding proteins (UgpC), two transmembrane proteins (UgpA and UgpE) and a solute-binding protein (UgpB).</text>
</comment>
<reference evidence="7 8" key="2">
    <citation type="submission" date="2015-03" db="EMBL/GenBank/DDBJ databases">
        <authorList>
            <person name="Chan K.-G."/>
        </authorList>
    </citation>
    <scope>NUCLEOTIDE SEQUENCE [LARGE SCALE GENOMIC DNA]</scope>
    <source>
        <strain evidence="7 8">RB-25</strain>
    </source>
</reference>
<evidence type="ECO:0000256" key="1">
    <source>
        <dbReference type="ARBA" id="ARBA00004418"/>
    </source>
</evidence>
<dbReference type="Pfam" id="PF13416">
    <property type="entry name" value="SBP_bac_8"/>
    <property type="match status" value="1"/>
</dbReference>
<evidence type="ECO:0000256" key="2">
    <source>
        <dbReference type="ARBA" id="ARBA00008520"/>
    </source>
</evidence>
<dbReference type="STRING" id="1441930.Z042_02405"/>